<evidence type="ECO:0000256" key="9">
    <source>
        <dbReference type="ARBA" id="ARBA00022884"/>
    </source>
</evidence>
<feature type="compositionally biased region" description="Polar residues" evidence="13">
    <location>
        <begin position="241"/>
        <end position="262"/>
    </location>
</feature>
<evidence type="ECO:0000256" key="1">
    <source>
        <dbReference type="ARBA" id="ARBA00004123"/>
    </source>
</evidence>
<keyword evidence="4" id="KW-0813">Transport</keyword>
<keyword evidence="16" id="KW-1185">Reference proteome</keyword>
<evidence type="ECO:0000313" key="15">
    <source>
        <dbReference type="EMBL" id="KAK8559109.1"/>
    </source>
</evidence>
<evidence type="ECO:0000256" key="7">
    <source>
        <dbReference type="ARBA" id="ARBA00022816"/>
    </source>
</evidence>
<feature type="region of interest" description="Disordered" evidence="13">
    <location>
        <begin position="85"/>
        <end position="108"/>
    </location>
</feature>
<evidence type="ECO:0000256" key="13">
    <source>
        <dbReference type="SAM" id="MobiDB-lite"/>
    </source>
</evidence>
<keyword evidence="11" id="KW-0508">mRNA splicing</keyword>
<evidence type="ECO:0000256" key="10">
    <source>
        <dbReference type="ARBA" id="ARBA00023161"/>
    </source>
</evidence>
<organism evidence="15 16">
    <name type="scientific">Hibiscus sabdariffa</name>
    <name type="common">roselle</name>
    <dbReference type="NCBI Taxonomy" id="183260"/>
    <lineage>
        <taxon>Eukaryota</taxon>
        <taxon>Viridiplantae</taxon>
        <taxon>Streptophyta</taxon>
        <taxon>Embryophyta</taxon>
        <taxon>Tracheophyta</taxon>
        <taxon>Spermatophyta</taxon>
        <taxon>Magnoliopsida</taxon>
        <taxon>eudicotyledons</taxon>
        <taxon>Gunneridae</taxon>
        <taxon>Pentapetalae</taxon>
        <taxon>rosids</taxon>
        <taxon>malvids</taxon>
        <taxon>Malvales</taxon>
        <taxon>Malvaceae</taxon>
        <taxon>Malvoideae</taxon>
        <taxon>Hibiscus</taxon>
    </lineage>
</organism>
<evidence type="ECO:0000256" key="12">
    <source>
        <dbReference type="ARBA" id="ARBA00023242"/>
    </source>
</evidence>
<feature type="compositionally biased region" description="Basic and acidic residues" evidence="13">
    <location>
        <begin position="85"/>
        <end position="95"/>
    </location>
</feature>
<comment type="subcellular location">
    <subcellularLocation>
        <location evidence="2">Cytoplasm</location>
    </subcellularLocation>
    <subcellularLocation>
        <location evidence="1">Nucleus</location>
    </subcellularLocation>
</comment>
<dbReference type="InterPro" id="IPR044796">
    <property type="entry name" value="MLN51_plant"/>
</dbReference>
<keyword evidence="8" id="KW-0810">Translation regulation</keyword>
<proteinExistence type="inferred from homology"/>
<sequence length="438" mass="49283">MSSAEVESEYESEPDGSDLLRRRTEATDDDKELEEEENKMAAVVRPNASVWGTDNDDESEYFDDYVDGEASYVDDLEKLAEQVAEESKEKVDEQHVTPTKQRGKEKVIDADKDASAVPRFGAFYMHDDRHSRRNQRGNKSIWVPKPKDELKWMHDKFEEMTLEETRNKELSAFQVQSARFTLFPFCVASFMGGYKPKESRLHYKYGNDDGSSKIVKGRGPVRYKPLSRSISVNPPLKSMQLKMTQGTDSKTSSARVFSANNKQHYKRSQQRTENANSGRALSTKGKRSVDTGMASSHANPASLSFHGSNTDCDSLSPHQNLLTPSISSYQQEFYPTSSFHHDIPCARPIGSEVESLQIGSNSTSSRKYTGKQGDRHLNAPPRLFPVQFGALHHGILGNPAVDMISTGYNGESQIHLRNPDLARYANYLSLYVKFLSQV</sequence>
<comment type="caution">
    <text evidence="15">The sequence shown here is derived from an EMBL/GenBank/DDBJ whole genome shotgun (WGS) entry which is preliminary data.</text>
</comment>
<dbReference type="EMBL" id="JBBPBM010000015">
    <property type="protein sequence ID" value="KAK8559109.1"/>
    <property type="molecule type" value="Genomic_DNA"/>
</dbReference>
<keyword evidence="9" id="KW-0694">RNA-binding</keyword>
<feature type="region of interest" description="Disordered" evidence="13">
    <location>
        <begin position="225"/>
        <end position="305"/>
    </location>
</feature>
<feature type="domain" description="Btz" evidence="14">
    <location>
        <begin position="82"/>
        <end position="180"/>
    </location>
</feature>
<dbReference type="InterPro" id="IPR018545">
    <property type="entry name" value="Btz_dom"/>
</dbReference>
<reference evidence="15 16" key="1">
    <citation type="journal article" date="2024" name="G3 (Bethesda)">
        <title>Genome assembly of Hibiscus sabdariffa L. provides insights into metabolisms of medicinal natural products.</title>
        <authorList>
            <person name="Kim T."/>
        </authorList>
    </citation>
    <scope>NUCLEOTIDE SEQUENCE [LARGE SCALE GENOMIC DNA]</scope>
    <source>
        <strain evidence="15">TK-2024</strain>
        <tissue evidence="15">Old leaves</tissue>
    </source>
</reference>
<keyword evidence="5" id="KW-0963">Cytoplasm</keyword>
<keyword evidence="10" id="KW-0866">Nonsense-mediated mRNA decay</keyword>
<evidence type="ECO:0000259" key="14">
    <source>
        <dbReference type="SMART" id="SM01044"/>
    </source>
</evidence>
<evidence type="ECO:0000256" key="8">
    <source>
        <dbReference type="ARBA" id="ARBA00022845"/>
    </source>
</evidence>
<dbReference type="Proteomes" id="UP001472677">
    <property type="component" value="Unassembled WGS sequence"/>
</dbReference>
<feature type="compositionally biased region" description="Acidic residues" evidence="13">
    <location>
        <begin position="27"/>
        <end position="37"/>
    </location>
</feature>
<keyword evidence="6" id="KW-0507">mRNA processing</keyword>
<protein>
    <recommendedName>
        <fullName evidence="14">Btz domain-containing protein</fullName>
    </recommendedName>
</protein>
<feature type="compositionally biased region" description="Polar residues" evidence="13">
    <location>
        <begin position="271"/>
        <end position="280"/>
    </location>
</feature>
<comment type="similarity">
    <text evidence="3">Belongs to the CASC3 family.</text>
</comment>
<dbReference type="Pfam" id="PF09405">
    <property type="entry name" value="Btz"/>
    <property type="match status" value="1"/>
</dbReference>
<accession>A0ABR2EF31</accession>
<evidence type="ECO:0000256" key="11">
    <source>
        <dbReference type="ARBA" id="ARBA00023187"/>
    </source>
</evidence>
<keyword evidence="7" id="KW-0509">mRNA transport</keyword>
<feature type="compositionally biased region" description="Polar residues" evidence="13">
    <location>
        <begin position="293"/>
        <end position="305"/>
    </location>
</feature>
<name>A0ABR2EF31_9ROSI</name>
<dbReference type="PANTHER" id="PTHR46837:SF5">
    <property type="entry name" value="PROTEIN MLN51 HOMOLOG"/>
    <property type="match status" value="1"/>
</dbReference>
<evidence type="ECO:0000256" key="5">
    <source>
        <dbReference type="ARBA" id="ARBA00022490"/>
    </source>
</evidence>
<evidence type="ECO:0000313" key="16">
    <source>
        <dbReference type="Proteomes" id="UP001472677"/>
    </source>
</evidence>
<feature type="compositionally biased region" description="Acidic residues" evidence="13">
    <location>
        <begin position="1"/>
        <end position="16"/>
    </location>
</feature>
<keyword evidence="12" id="KW-0539">Nucleus</keyword>
<evidence type="ECO:0000256" key="3">
    <source>
        <dbReference type="ARBA" id="ARBA00009548"/>
    </source>
</evidence>
<dbReference type="PANTHER" id="PTHR46837">
    <property type="entry name" value="PROTEIN MLN51 HOMOLOG"/>
    <property type="match status" value="1"/>
</dbReference>
<evidence type="ECO:0000256" key="4">
    <source>
        <dbReference type="ARBA" id="ARBA00022448"/>
    </source>
</evidence>
<evidence type="ECO:0000256" key="2">
    <source>
        <dbReference type="ARBA" id="ARBA00004496"/>
    </source>
</evidence>
<dbReference type="SMART" id="SM01044">
    <property type="entry name" value="Btz"/>
    <property type="match status" value="1"/>
</dbReference>
<evidence type="ECO:0000256" key="6">
    <source>
        <dbReference type="ARBA" id="ARBA00022664"/>
    </source>
</evidence>
<feature type="region of interest" description="Disordered" evidence="13">
    <location>
        <begin position="1"/>
        <end position="40"/>
    </location>
</feature>
<gene>
    <name evidence="15" type="ORF">V6N12_042393</name>
</gene>